<gene>
    <name evidence="2" type="ORF">ACFOGP_11525</name>
</gene>
<comment type="caution">
    <text evidence="2">The sequence shown here is derived from an EMBL/GenBank/DDBJ whole genome shotgun (WGS) entry which is preliminary data.</text>
</comment>
<proteinExistence type="predicted"/>
<evidence type="ECO:0000313" key="3">
    <source>
        <dbReference type="Proteomes" id="UP001595632"/>
    </source>
</evidence>
<sequence>MATLVLALGLVLCIEGLVFALAPSRIEDLLRSLAELPVETRRAFGLGALALGVLLVWLARLLGV</sequence>
<dbReference type="EMBL" id="JBHRTB010000010">
    <property type="protein sequence ID" value="MFC3143344.1"/>
    <property type="molecule type" value="Genomic_DNA"/>
</dbReference>
<accession>A0ABV7GP13</accession>
<dbReference type="RefSeq" id="WP_275630638.1">
    <property type="nucleotide sequence ID" value="NZ_JARGYD010000001.1"/>
</dbReference>
<dbReference type="InterPro" id="IPR019201">
    <property type="entry name" value="DUF2065"/>
</dbReference>
<keyword evidence="3" id="KW-1185">Reference proteome</keyword>
<name>A0ABV7GP13_9RHOB</name>
<dbReference type="Pfam" id="PF09838">
    <property type="entry name" value="DUF2065"/>
    <property type="match status" value="1"/>
</dbReference>
<reference evidence="3" key="1">
    <citation type="journal article" date="2019" name="Int. J. Syst. Evol. Microbiol.">
        <title>The Global Catalogue of Microorganisms (GCM) 10K type strain sequencing project: providing services to taxonomists for standard genome sequencing and annotation.</title>
        <authorList>
            <consortium name="The Broad Institute Genomics Platform"/>
            <consortium name="The Broad Institute Genome Sequencing Center for Infectious Disease"/>
            <person name="Wu L."/>
            <person name="Ma J."/>
        </authorList>
    </citation>
    <scope>NUCLEOTIDE SEQUENCE [LARGE SCALE GENOMIC DNA]</scope>
    <source>
        <strain evidence="3">KCTC 52366</strain>
    </source>
</reference>
<keyword evidence="1" id="KW-0812">Transmembrane</keyword>
<keyword evidence="1" id="KW-0472">Membrane</keyword>
<feature type="transmembrane region" description="Helical" evidence="1">
    <location>
        <begin position="44"/>
        <end position="63"/>
    </location>
</feature>
<dbReference type="PANTHER" id="PTHR38602">
    <property type="entry name" value="INNER MEMBRANE PROTEIN-RELATED"/>
    <property type="match status" value="1"/>
</dbReference>
<dbReference type="PANTHER" id="PTHR38602:SF1">
    <property type="entry name" value="INNER MEMBRANE PROTEIN"/>
    <property type="match status" value="1"/>
</dbReference>
<organism evidence="2 3">
    <name type="scientific">Psychromarinibacter halotolerans</name>
    <dbReference type="NCBI Taxonomy" id="1775175"/>
    <lineage>
        <taxon>Bacteria</taxon>
        <taxon>Pseudomonadati</taxon>
        <taxon>Pseudomonadota</taxon>
        <taxon>Alphaproteobacteria</taxon>
        <taxon>Rhodobacterales</taxon>
        <taxon>Paracoccaceae</taxon>
        <taxon>Psychromarinibacter</taxon>
    </lineage>
</organism>
<evidence type="ECO:0000256" key="1">
    <source>
        <dbReference type="SAM" id="Phobius"/>
    </source>
</evidence>
<protein>
    <submittedName>
        <fullName evidence="2">DUF2065 domain-containing protein</fullName>
    </submittedName>
</protein>
<keyword evidence="1" id="KW-1133">Transmembrane helix</keyword>
<evidence type="ECO:0000313" key="2">
    <source>
        <dbReference type="EMBL" id="MFC3143344.1"/>
    </source>
</evidence>
<dbReference type="Proteomes" id="UP001595632">
    <property type="component" value="Unassembled WGS sequence"/>
</dbReference>